<sequence length="398" mass="45253">MSQMRMNPKIARVTFTTASQCWTHQGQIGVSEVRRQGQQKDDQEPWYPFETREEWQVAHWIMSFRVDQAKTNDFLKLSPIRNLIFGEEKSAYLHSRQRIDALLRSEGPKWTYVHYYRNPIECIKELITNSAFRVIMAYSPHVAEAMNCRAGASRWITDHLCSDVNYNLLALLPDGTAVVPIILSSDKTNLTRFNGDKQAWSVYLSIGNISKSTRRKTSSHAMRGRSDEGCCFFHCCMRTHLASLSEAGWNVVDLTCADGFIRTIFFILAAYITDHPEQCLVACCKENACPTCTVDPDDSGKYRVHSVLRDHEKTIDILEDRANGNAPEEFNNKSIRLVDPFRGTCPNATYLHLLHQLRKGLLKGHIVTWATEACNGGEDEIDERQLTLACTVSRKASP</sequence>
<protein>
    <submittedName>
        <fullName evidence="1">Uncharacterized protein</fullName>
    </submittedName>
</protein>
<dbReference type="OrthoDB" id="2418900at2759"/>
<reference evidence="1 2" key="1">
    <citation type="journal article" date="2018" name="Evol. Lett.">
        <title>Horizontal gene cluster transfer increased hallucinogenic mushroom diversity.</title>
        <authorList>
            <person name="Reynolds H.T."/>
            <person name="Vijayakumar V."/>
            <person name="Gluck-Thaler E."/>
            <person name="Korotkin H.B."/>
            <person name="Matheny P.B."/>
            <person name="Slot J.C."/>
        </authorList>
    </citation>
    <scope>NUCLEOTIDE SEQUENCE [LARGE SCALE GENOMIC DNA]</scope>
    <source>
        <strain evidence="1 2">SRW20</strain>
    </source>
</reference>
<evidence type="ECO:0000313" key="1">
    <source>
        <dbReference type="EMBL" id="PPQ74944.1"/>
    </source>
</evidence>
<proteinExistence type="predicted"/>
<dbReference type="InterPro" id="IPR041078">
    <property type="entry name" value="Plavaka"/>
</dbReference>
<dbReference type="InParanoid" id="A0A409W8W9"/>
<evidence type="ECO:0000313" key="2">
    <source>
        <dbReference type="Proteomes" id="UP000284706"/>
    </source>
</evidence>
<dbReference type="Proteomes" id="UP000284706">
    <property type="component" value="Unassembled WGS sequence"/>
</dbReference>
<gene>
    <name evidence="1" type="ORF">CVT26_011417</name>
</gene>
<organism evidence="1 2">
    <name type="scientific">Gymnopilus dilepis</name>
    <dbReference type="NCBI Taxonomy" id="231916"/>
    <lineage>
        <taxon>Eukaryota</taxon>
        <taxon>Fungi</taxon>
        <taxon>Dikarya</taxon>
        <taxon>Basidiomycota</taxon>
        <taxon>Agaricomycotina</taxon>
        <taxon>Agaricomycetes</taxon>
        <taxon>Agaricomycetidae</taxon>
        <taxon>Agaricales</taxon>
        <taxon>Agaricineae</taxon>
        <taxon>Hymenogastraceae</taxon>
        <taxon>Gymnopilus</taxon>
    </lineage>
</organism>
<comment type="caution">
    <text evidence="1">The sequence shown here is derived from an EMBL/GenBank/DDBJ whole genome shotgun (WGS) entry which is preliminary data.</text>
</comment>
<name>A0A409W8W9_9AGAR</name>
<dbReference type="EMBL" id="NHYE01005301">
    <property type="protein sequence ID" value="PPQ74944.1"/>
    <property type="molecule type" value="Genomic_DNA"/>
</dbReference>
<keyword evidence="2" id="KW-1185">Reference proteome</keyword>
<dbReference type="AlphaFoldDB" id="A0A409W8W9"/>
<dbReference type="Pfam" id="PF18759">
    <property type="entry name" value="Plavaka"/>
    <property type="match status" value="2"/>
</dbReference>
<accession>A0A409W8W9</accession>